<organism evidence="2 3">
    <name type="scientific">Lignipirellula cremea</name>
    <dbReference type="NCBI Taxonomy" id="2528010"/>
    <lineage>
        <taxon>Bacteria</taxon>
        <taxon>Pseudomonadati</taxon>
        <taxon>Planctomycetota</taxon>
        <taxon>Planctomycetia</taxon>
        <taxon>Pirellulales</taxon>
        <taxon>Pirellulaceae</taxon>
        <taxon>Lignipirellula</taxon>
    </lineage>
</organism>
<sequence length="112" mass="12063">MVSRLRLYCFLAFTFSGLSAFFGVSYGVVSPYTAAEGLEHAIRGAQTPEEVQSRIADYYSAMTVNRLVLFATPGLAAMIAAALALWELGKLPWLATSGTSEDRRDPASSPLP</sequence>
<keyword evidence="1" id="KW-0472">Membrane</keyword>
<name>A0A518DTJ4_9BACT</name>
<protein>
    <submittedName>
        <fullName evidence="2">Uncharacterized protein</fullName>
    </submittedName>
</protein>
<evidence type="ECO:0000256" key="1">
    <source>
        <dbReference type="SAM" id="Phobius"/>
    </source>
</evidence>
<proteinExistence type="predicted"/>
<feature type="transmembrane region" description="Helical" evidence="1">
    <location>
        <begin position="7"/>
        <end position="29"/>
    </location>
</feature>
<keyword evidence="1" id="KW-0812">Transmembrane</keyword>
<evidence type="ECO:0000313" key="2">
    <source>
        <dbReference type="EMBL" id="QDU95160.1"/>
    </source>
</evidence>
<keyword evidence="3" id="KW-1185">Reference proteome</keyword>
<evidence type="ECO:0000313" key="3">
    <source>
        <dbReference type="Proteomes" id="UP000317648"/>
    </source>
</evidence>
<dbReference type="AlphaFoldDB" id="A0A518DTJ4"/>
<accession>A0A518DTJ4</accession>
<feature type="transmembrane region" description="Helical" evidence="1">
    <location>
        <begin position="67"/>
        <end position="86"/>
    </location>
</feature>
<dbReference type="Proteomes" id="UP000317648">
    <property type="component" value="Chromosome"/>
</dbReference>
<keyword evidence="1" id="KW-1133">Transmembrane helix</keyword>
<dbReference type="EMBL" id="CP036433">
    <property type="protein sequence ID" value="QDU95160.1"/>
    <property type="molecule type" value="Genomic_DNA"/>
</dbReference>
<gene>
    <name evidence="2" type="ORF">Pla8534_29720</name>
</gene>
<reference evidence="2 3" key="1">
    <citation type="submission" date="2019-02" db="EMBL/GenBank/DDBJ databases">
        <title>Deep-cultivation of Planctomycetes and their phenomic and genomic characterization uncovers novel biology.</title>
        <authorList>
            <person name="Wiegand S."/>
            <person name="Jogler M."/>
            <person name="Boedeker C."/>
            <person name="Pinto D."/>
            <person name="Vollmers J."/>
            <person name="Rivas-Marin E."/>
            <person name="Kohn T."/>
            <person name="Peeters S.H."/>
            <person name="Heuer A."/>
            <person name="Rast P."/>
            <person name="Oberbeckmann S."/>
            <person name="Bunk B."/>
            <person name="Jeske O."/>
            <person name="Meyerdierks A."/>
            <person name="Storesund J.E."/>
            <person name="Kallscheuer N."/>
            <person name="Luecker S."/>
            <person name="Lage O.M."/>
            <person name="Pohl T."/>
            <person name="Merkel B.J."/>
            <person name="Hornburger P."/>
            <person name="Mueller R.-W."/>
            <person name="Bruemmer F."/>
            <person name="Labrenz M."/>
            <person name="Spormann A.M."/>
            <person name="Op den Camp H."/>
            <person name="Overmann J."/>
            <person name="Amann R."/>
            <person name="Jetten M.S.M."/>
            <person name="Mascher T."/>
            <person name="Medema M.H."/>
            <person name="Devos D.P."/>
            <person name="Kaster A.-K."/>
            <person name="Ovreas L."/>
            <person name="Rohde M."/>
            <person name="Galperin M.Y."/>
            <person name="Jogler C."/>
        </authorList>
    </citation>
    <scope>NUCLEOTIDE SEQUENCE [LARGE SCALE GENOMIC DNA]</scope>
    <source>
        <strain evidence="2 3">Pla85_3_4</strain>
    </source>
</reference>
<dbReference type="KEGG" id="lcre:Pla8534_29720"/>